<dbReference type="SUPFAM" id="SSF55347">
    <property type="entry name" value="Glyceraldehyde-3-phosphate dehydrogenase-like, C-terminal domain"/>
    <property type="match status" value="1"/>
</dbReference>
<evidence type="ECO:0000259" key="3">
    <source>
        <dbReference type="Pfam" id="PF16653"/>
    </source>
</evidence>
<keyword evidence="1" id="KW-0560">Oxidoreductase</keyword>
<dbReference type="GO" id="GO:0016491">
    <property type="term" value="F:oxidoreductase activity"/>
    <property type="evidence" value="ECO:0007669"/>
    <property type="project" value="UniProtKB-KW"/>
</dbReference>
<evidence type="ECO:0000256" key="1">
    <source>
        <dbReference type="ARBA" id="ARBA00023002"/>
    </source>
</evidence>
<evidence type="ECO:0000259" key="2">
    <source>
        <dbReference type="Pfam" id="PF03435"/>
    </source>
</evidence>
<dbReference type="InterPro" id="IPR032095">
    <property type="entry name" value="Sacchrp_dh-like_C"/>
</dbReference>
<dbReference type="Pfam" id="PF03435">
    <property type="entry name" value="Sacchrp_dh_NADP"/>
    <property type="match status" value="1"/>
</dbReference>
<reference evidence="4" key="1">
    <citation type="submission" date="2020-07" db="EMBL/GenBank/DDBJ databases">
        <title>Severe corrosion of carbon steel in oil field produced water can be linked to methanogenic archaea containing a special type of NiFe hydrogenase.</title>
        <authorList>
            <person name="Lahme S."/>
            <person name="Mand J."/>
            <person name="Longwell J."/>
            <person name="Smith R."/>
            <person name="Enning D."/>
        </authorList>
    </citation>
    <scope>NUCLEOTIDE SEQUENCE</scope>
    <source>
        <strain evidence="4">MIC098Bin6</strain>
    </source>
</reference>
<feature type="domain" description="Saccharopine dehydrogenase-like C-terminal" evidence="3">
    <location>
        <begin position="125"/>
        <end position="381"/>
    </location>
</feature>
<evidence type="ECO:0000313" key="5">
    <source>
        <dbReference type="Proteomes" id="UP000706172"/>
    </source>
</evidence>
<proteinExistence type="predicted"/>
<accession>A0A931G7M7</accession>
<dbReference type="EMBL" id="JACCQK010000008">
    <property type="protein sequence ID" value="MBG0778350.1"/>
    <property type="molecule type" value="Genomic_DNA"/>
</dbReference>
<dbReference type="SUPFAM" id="SSF51735">
    <property type="entry name" value="NAD(P)-binding Rossmann-fold domains"/>
    <property type="match status" value="1"/>
</dbReference>
<dbReference type="Proteomes" id="UP000706172">
    <property type="component" value="Unassembled WGS sequence"/>
</dbReference>
<gene>
    <name evidence="4" type="ORF">H0S81_00235</name>
</gene>
<dbReference type="PANTHER" id="PTHR11133:SF22">
    <property type="entry name" value="ALPHA-AMINOADIPIC SEMIALDEHYDE SYNTHASE, MITOCHONDRIAL"/>
    <property type="match status" value="1"/>
</dbReference>
<sequence length="392" mass="42738">MKVLVLGGCGVQGRTALHDLASDDQVTEVICADAQFDALSKINPFTPMEKITLTTIDAKNADDLVNVMKPVDVVIDLLPKEFAEPVNQAALTAKVSVVNTNYMYDPGDMHEKAAAAGIAILPECGLDPGIDLVLYGSALRRFDTLTGIKSYCGGFPEKSACTNPLNYKTSWIWRGVLSSTKRDSTFIVDGKRINIPGARQHDEANIHSVEFPGLGTLEAIPNGNAAFFTDRMGIADTIVNTGRYSLRWPGWAAIWRPLKDLGFLDETPVPGLGDGTISPMNFMDKFLAPRLVYQDNEKDLVAMLNIFEGFMAGKKMRLTSTLLFERDLDTGLMAMSKGVAYSAVTAAKMIANKQITDTGVLSPIFHIPEAPFLESLKKRGITVTETLEEIQN</sequence>
<dbReference type="Gene3D" id="3.30.360.10">
    <property type="entry name" value="Dihydrodipicolinate Reductase, domain 2"/>
    <property type="match status" value="1"/>
</dbReference>
<name>A0A931G7M7_9BACT</name>
<evidence type="ECO:0000313" key="4">
    <source>
        <dbReference type="EMBL" id="MBG0778350.1"/>
    </source>
</evidence>
<dbReference type="Gene3D" id="3.40.50.720">
    <property type="entry name" value="NAD(P)-binding Rossmann-like Domain"/>
    <property type="match status" value="2"/>
</dbReference>
<protein>
    <submittedName>
        <fullName evidence="4">Saccharopine dehydrogenase NADP-binding domain-containing protein</fullName>
    </submittedName>
</protein>
<dbReference type="InterPro" id="IPR005097">
    <property type="entry name" value="Sacchrp_dh_NADP-bd"/>
</dbReference>
<comment type="caution">
    <text evidence="4">The sequence shown here is derived from an EMBL/GenBank/DDBJ whole genome shotgun (WGS) entry which is preliminary data.</text>
</comment>
<dbReference type="AlphaFoldDB" id="A0A931G7M7"/>
<organism evidence="4 5">
    <name type="scientific">Desulfotignum balticum</name>
    <dbReference type="NCBI Taxonomy" id="115781"/>
    <lineage>
        <taxon>Bacteria</taxon>
        <taxon>Pseudomonadati</taxon>
        <taxon>Thermodesulfobacteriota</taxon>
        <taxon>Desulfobacteria</taxon>
        <taxon>Desulfobacterales</taxon>
        <taxon>Desulfobacteraceae</taxon>
        <taxon>Desulfotignum</taxon>
    </lineage>
</organism>
<dbReference type="Pfam" id="PF16653">
    <property type="entry name" value="Sacchrp_dh_C"/>
    <property type="match status" value="1"/>
</dbReference>
<dbReference type="PANTHER" id="PTHR11133">
    <property type="entry name" value="SACCHAROPINE DEHYDROGENASE"/>
    <property type="match status" value="1"/>
</dbReference>
<feature type="domain" description="Saccharopine dehydrogenase NADP binding" evidence="2">
    <location>
        <begin position="3"/>
        <end position="120"/>
    </location>
</feature>
<dbReference type="InterPro" id="IPR051168">
    <property type="entry name" value="AASS"/>
</dbReference>
<dbReference type="InterPro" id="IPR036291">
    <property type="entry name" value="NAD(P)-bd_dom_sf"/>
</dbReference>